<dbReference type="InterPro" id="IPR036259">
    <property type="entry name" value="MFS_trans_sf"/>
</dbReference>
<feature type="transmembrane region" description="Helical" evidence="7">
    <location>
        <begin position="222"/>
        <end position="242"/>
    </location>
</feature>
<keyword evidence="4 7" id="KW-1133">Transmembrane helix</keyword>
<comment type="subcellular location">
    <subcellularLocation>
        <location evidence="1">Membrane</location>
        <topology evidence="1">Multi-pass membrane protein</topology>
    </subcellularLocation>
</comment>
<dbReference type="PANTHER" id="PTHR23501">
    <property type="entry name" value="MAJOR FACILITATOR SUPERFAMILY"/>
    <property type="match status" value="1"/>
</dbReference>
<feature type="region of interest" description="Disordered" evidence="6">
    <location>
        <begin position="1"/>
        <end position="55"/>
    </location>
</feature>
<feature type="transmembrane region" description="Helical" evidence="7">
    <location>
        <begin position="553"/>
        <end position="572"/>
    </location>
</feature>
<feature type="transmembrane region" description="Helical" evidence="7">
    <location>
        <begin position="373"/>
        <end position="393"/>
    </location>
</feature>
<evidence type="ECO:0000256" key="1">
    <source>
        <dbReference type="ARBA" id="ARBA00004141"/>
    </source>
</evidence>
<feature type="transmembrane region" description="Helical" evidence="7">
    <location>
        <begin position="331"/>
        <end position="353"/>
    </location>
</feature>
<dbReference type="FunFam" id="1.20.1250.20:FF:000784">
    <property type="entry name" value="MFS drug efflux pump"/>
    <property type="match status" value="1"/>
</dbReference>
<evidence type="ECO:0000256" key="6">
    <source>
        <dbReference type="SAM" id="MobiDB-lite"/>
    </source>
</evidence>
<feature type="transmembrane region" description="Helical" evidence="7">
    <location>
        <begin position="294"/>
        <end position="311"/>
    </location>
</feature>
<keyword evidence="5 7" id="KW-0472">Membrane</keyword>
<organism evidence="9 10">
    <name type="scientific">Carpinus fangiana</name>
    <dbReference type="NCBI Taxonomy" id="176857"/>
    <lineage>
        <taxon>Eukaryota</taxon>
        <taxon>Viridiplantae</taxon>
        <taxon>Streptophyta</taxon>
        <taxon>Embryophyta</taxon>
        <taxon>Tracheophyta</taxon>
        <taxon>Spermatophyta</taxon>
        <taxon>Magnoliopsida</taxon>
        <taxon>eudicotyledons</taxon>
        <taxon>Gunneridae</taxon>
        <taxon>Pentapetalae</taxon>
        <taxon>rosids</taxon>
        <taxon>fabids</taxon>
        <taxon>Fagales</taxon>
        <taxon>Betulaceae</taxon>
        <taxon>Carpinus</taxon>
    </lineage>
</organism>
<dbReference type="InterPro" id="IPR020846">
    <property type="entry name" value="MFS_dom"/>
</dbReference>
<feature type="transmembrane region" description="Helical" evidence="7">
    <location>
        <begin position="133"/>
        <end position="153"/>
    </location>
</feature>
<feature type="transmembrane region" description="Helical" evidence="7">
    <location>
        <begin position="455"/>
        <end position="481"/>
    </location>
</feature>
<feature type="transmembrane region" description="Helical" evidence="7">
    <location>
        <begin position="104"/>
        <end position="126"/>
    </location>
</feature>
<dbReference type="Gene3D" id="1.20.1250.20">
    <property type="entry name" value="MFS general substrate transporter like domains"/>
    <property type="match status" value="2"/>
</dbReference>
<feature type="transmembrane region" description="Helical" evidence="7">
    <location>
        <begin position="191"/>
        <end position="210"/>
    </location>
</feature>
<accession>A0A5N6L5E9</accession>
<keyword evidence="10" id="KW-1185">Reference proteome</keyword>
<dbReference type="PANTHER" id="PTHR23501:SF109">
    <property type="entry name" value="MAJOR FACILITATOR SUPERFAMILY (MFS) PROFILE DOMAIN-CONTAINING PROTEIN-RELATED"/>
    <property type="match status" value="1"/>
</dbReference>
<keyword evidence="2" id="KW-0813">Transport</keyword>
<evidence type="ECO:0000256" key="5">
    <source>
        <dbReference type="ARBA" id="ARBA00023136"/>
    </source>
</evidence>
<feature type="transmembrane region" description="Helical" evidence="7">
    <location>
        <begin position="70"/>
        <end position="92"/>
    </location>
</feature>
<dbReference type="SUPFAM" id="SSF103473">
    <property type="entry name" value="MFS general substrate transporter"/>
    <property type="match status" value="1"/>
</dbReference>
<feature type="domain" description="Major facilitator superfamily (MFS) profile" evidence="8">
    <location>
        <begin position="67"/>
        <end position="508"/>
    </location>
</feature>
<dbReference type="OrthoDB" id="10021397at2759"/>
<feature type="compositionally biased region" description="Basic and acidic residues" evidence="6">
    <location>
        <begin position="19"/>
        <end position="48"/>
    </location>
</feature>
<comment type="caution">
    <text evidence="9">The sequence shown here is derived from an EMBL/GenBank/DDBJ whole genome shotgun (WGS) entry which is preliminary data.</text>
</comment>
<evidence type="ECO:0000256" key="2">
    <source>
        <dbReference type="ARBA" id="ARBA00022448"/>
    </source>
</evidence>
<keyword evidence="3 7" id="KW-0812">Transmembrane</keyword>
<feature type="transmembrane region" description="Helical" evidence="7">
    <location>
        <begin position="263"/>
        <end position="282"/>
    </location>
</feature>
<sequence>MATHIGQAPPSPSSASDTMDEKKNATHVEEITRTRTEDSAFDSGRSEKFGNAAVDDGEDQPMTLRRFMPLVAMAFLWTGSQIPLYLFGAVPPYIYADLGGVDRWIWFVLANLLALASICPFVGSLSDLFGRRYVAIAGASFLVIGMIVCSTAHTMNIFIAGMAISGVGAGINELTALAVTSEVAPTKKRGFYNSMMVLTIVPFCPSQLWGQLVASHAGWRYIGLWCGLWAFVGLIFTVIFYHPPPRENSSGLSRMDIIKRIDFVGGILSISGMLLFMAGLQWGGYNYPWKSAHVLVPLILGVALMAAFFVWESRFAKYPMFPGRIKQEPRILMLTLIITAISGASFFSIIMFWPTQAYNVYGHDPLAIGIRNLPLGFSILSGACIVLAALSYYQNIRVLMLVSCILMTAGGGAMAALKVDNVWLCYIVIVIAGLGIGGIVVPASIITTIICPDELIATVTALSLAVRVIGGALGYCIYYNVFSQKFVVAVTTKLVPTAAVTLQTKDPEILTKVVEITAAGLLPLFYEFPNITEAQVQTLIRTGQECYAEAYPYVYYVSIAFGVISIVCASFLGDIKKYMNSHVAAAY</sequence>
<dbReference type="GO" id="GO:0005886">
    <property type="term" value="C:plasma membrane"/>
    <property type="evidence" value="ECO:0007669"/>
    <property type="project" value="TreeGrafter"/>
</dbReference>
<name>A0A5N6L5E9_9ROSI</name>
<dbReference type="GO" id="GO:0022857">
    <property type="term" value="F:transmembrane transporter activity"/>
    <property type="evidence" value="ECO:0007669"/>
    <property type="project" value="InterPro"/>
</dbReference>
<feature type="transmembrane region" description="Helical" evidence="7">
    <location>
        <begin position="423"/>
        <end position="443"/>
    </location>
</feature>
<dbReference type="AlphaFoldDB" id="A0A5N6L5E9"/>
<protein>
    <recommendedName>
        <fullName evidence="8">Major facilitator superfamily (MFS) profile domain-containing protein</fullName>
    </recommendedName>
</protein>
<evidence type="ECO:0000259" key="8">
    <source>
        <dbReference type="PROSITE" id="PS50850"/>
    </source>
</evidence>
<dbReference type="PROSITE" id="PS50850">
    <property type="entry name" value="MFS"/>
    <property type="match status" value="1"/>
</dbReference>
<dbReference type="EMBL" id="VIBQ01000141">
    <property type="protein sequence ID" value="KAB9006572.1"/>
    <property type="molecule type" value="Genomic_DNA"/>
</dbReference>
<dbReference type="Pfam" id="PF06609">
    <property type="entry name" value="TRI12"/>
    <property type="match status" value="1"/>
</dbReference>
<feature type="transmembrane region" description="Helical" evidence="7">
    <location>
        <begin position="159"/>
        <end position="179"/>
    </location>
</feature>
<reference evidence="9 10" key="1">
    <citation type="submission" date="2019-06" db="EMBL/GenBank/DDBJ databases">
        <title>A chromosomal-level reference genome of Carpinus fangiana (Coryloideae, Betulaceae).</title>
        <authorList>
            <person name="Yang X."/>
            <person name="Wang Z."/>
            <person name="Zhang L."/>
            <person name="Hao G."/>
            <person name="Liu J."/>
            <person name="Yang Y."/>
        </authorList>
    </citation>
    <scope>NUCLEOTIDE SEQUENCE [LARGE SCALE GENOMIC DNA]</scope>
    <source>
        <strain evidence="9">Cfa_2016G</strain>
        <tissue evidence="9">Leaf</tissue>
    </source>
</reference>
<evidence type="ECO:0000313" key="9">
    <source>
        <dbReference type="EMBL" id="KAB9006572.1"/>
    </source>
</evidence>
<dbReference type="InterPro" id="IPR010573">
    <property type="entry name" value="MFS_Str1/Tri12-like"/>
</dbReference>
<dbReference type="Proteomes" id="UP000327013">
    <property type="component" value="Unassembled WGS sequence"/>
</dbReference>
<proteinExistence type="predicted"/>
<evidence type="ECO:0000256" key="7">
    <source>
        <dbReference type="SAM" id="Phobius"/>
    </source>
</evidence>
<evidence type="ECO:0000256" key="4">
    <source>
        <dbReference type="ARBA" id="ARBA00022989"/>
    </source>
</evidence>
<evidence type="ECO:0000313" key="10">
    <source>
        <dbReference type="Proteomes" id="UP000327013"/>
    </source>
</evidence>
<evidence type="ECO:0000256" key="3">
    <source>
        <dbReference type="ARBA" id="ARBA00022692"/>
    </source>
</evidence>
<gene>
    <name evidence="9" type="ORF">FH972_026926</name>
</gene>